<dbReference type="Proteomes" id="UP000290189">
    <property type="component" value="Unassembled WGS sequence"/>
</dbReference>
<gene>
    <name evidence="2" type="ORF">PLBR_LOCUS9333</name>
</gene>
<evidence type="ECO:0000313" key="2">
    <source>
        <dbReference type="EMBL" id="SPR02118.1"/>
    </source>
</evidence>
<dbReference type="AlphaFoldDB" id="A0A3P3YPG2"/>
<dbReference type="EMBL" id="OVEO01000020">
    <property type="protein sequence ID" value="SPR02118.1"/>
    <property type="molecule type" value="Genomic_DNA"/>
</dbReference>
<name>A0A3P3YPG2_PLABS</name>
<geneLocation type="mitochondrion" evidence="2"/>
<evidence type="ECO:0000256" key="1">
    <source>
        <dbReference type="SAM" id="MobiDB-lite"/>
    </source>
</evidence>
<evidence type="ECO:0000313" key="3">
    <source>
        <dbReference type="Proteomes" id="UP000290189"/>
    </source>
</evidence>
<feature type="region of interest" description="Disordered" evidence="1">
    <location>
        <begin position="895"/>
        <end position="927"/>
    </location>
</feature>
<protein>
    <submittedName>
        <fullName evidence="2">Uncharacterized protein</fullName>
    </submittedName>
</protein>
<proteinExistence type="predicted"/>
<reference evidence="2 3" key="1">
    <citation type="submission" date="2018-03" db="EMBL/GenBank/DDBJ databases">
        <authorList>
            <person name="Fogelqvist J."/>
        </authorList>
    </citation>
    <scope>NUCLEOTIDE SEQUENCE [LARGE SCALE GENOMIC DNA]</scope>
</reference>
<sequence>MDGAGLTYAAMGDVPGPPDVEPSPKSASNFWHGGFAVGGTYCGTTSCRSFSRERHCSTTTEGGGGHCKMSTMKVACVLAVVAVAVVCAGQLKLSPRSLGLVDAPFDSSVQHLLADLQAARNAKHWKKGLAPAVNYAVRLCALQHMYPDLPDTAKPFTNVDLPLADSCRAAIAELFYKYGDKAQSAFCDDAWEHIEEHLMTVACWEPLGGTGAALMDAYMQHCPSFRPGNALVELLTLDGDDDVLDRRSVLLSSKLQFVEEQLRSNKHVAAGNVFLAFNTLFNGDGSIGQLHSYLKAASSDKVGWTEGVQNIACKAALMAVKYLLSKNDWHCELLIDFYLEKCKYVDDVASIIIDDFRQDYESAIEKLRRLPTERYAELNDYDLTFVHLLYKRAMQSVLVQPSLSRELFGALIQEALRRLSHDHALVIPYVTAVIFLTPTVLRDPHLSGHLHNFLTDDDRQVIRQAVGDYQQFVHDNAPAWTLYETENPDEDAAVLAAITGLLSVNGTAVEESPFFTPLLSDGRTLLFKALLYIDIDMLLSGADFSRLLILRAPFTFADNLLPLSISLSTLDDLRTYTSWEVNGSMVTSTSQLTRPLLDAVASLAVIADAIGGGPSWFVPDAGERMSSVSADSKKAIKRAHNDLSKLFNSHKSDPRVGVIFVAAKYIISGAPDRNLVAQLAKQIPTSYTMMHRLLEFMALNPNKVLSRDLEHLHPMFTFEREFYRQGTGSGKLTAHVSRKDVFDAYVLMKTMRFHPTTMRTFVDMFTSANVDSNVALMDVAFETMLDIRLTLDTCLNVSSAPSPMSGALTSIGFVRIHFSYVPQCTKEVLDVWETAFRHPLLNGSALLDELRLVRAQLFEPIPQPVEARSDGPGVPSSAAWNVKRVPDVPHDVSTADISEGTPQQHRLPKRRAPAPIVTSEPPEAAPSRKAPIPLRVLVHVAKLDDADLISFATTTPGLRSLDGVLSMDVKKLSGFKYRSSIYRIRTGHKRVFYSFSRDAAAPELRLLDLTARNDNMYTGAHLKRLHAIADACASNFVAIDPVVA</sequence>
<organism evidence="2 3">
    <name type="scientific">Plasmodiophora brassicae</name>
    <name type="common">Clubroot disease agent</name>
    <dbReference type="NCBI Taxonomy" id="37360"/>
    <lineage>
        <taxon>Eukaryota</taxon>
        <taxon>Sar</taxon>
        <taxon>Rhizaria</taxon>
        <taxon>Endomyxa</taxon>
        <taxon>Phytomyxea</taxon>
        <taxon>Plasmodiophorida</taxon>
        <taxon>Plasmodiophoridae</taxon>
        <taxon>Plasmodiophora</taxon>
    </lineage>
</organism>
<accession>A0A3P3YPG2</accession>
<keyword evidence="2" id="KW-0496">Mitochondrion</keyword>